<evidence type="ECO:0000259" key="9">
    <source>
        <dbReference type="Pfam" id="PF17045"/>
    </source>
</evidence>
<evidence type="ECO:0000256" key="7">
    <source>
        <dbReference type="ARBA" id="ARBA00030704"/>
    </source>
</evidence>
<dbReference type="GO" id="GO:0005737">
    <property type="term" value="C:cytoplasm"/>
    <property type="evidence" value="ECO:0007669"/>
    <property type="project" value="UniProtKB-SubCell"/>
</dbReference>
<dbReference type="GO" id="GO:0098535">
    <property type="term" value="P:de novo centriole assembly involved in multi-ciliated epithelial cell differentiation"/>
    <property type="evidence" value="ECO:0007669"/>
    <property type="project" value="TreeGrafter"/>
</dbReference>
<keyword evidence="5" id="KW-0970">Cilium biogenesis/degradation</keyword>
<dbReference type="InterPro" id="IPR031470">
    <property type="entry name" value="CEP63/Deup1_N"/>
</dbReference>
<feature type="non-terminal residue" evidence="11">
    <location>
        <position position="1"/>
    </location>
</feature>
<dbReference type="GO" id="GO:0007099">
    <property type="term" value="P:centriole replication"/>
    <property type="evidence" value="ECO:0007669"/>
    <property type="project" value="TreeGrafter"/>
</dbReference>
<evidence type="ECO:0000256" key="6">
    <source>
        <dbReference type="ARBA" id="ARBA00023054"/>
    </source>
</evidence>
<feature type="coiled-coil region" evidence="8">
    <location>
        <begin position="397"/>
        <end position="494"/>
    </location>
</feature>
<sequence length="668" mass="77527">LEKKATNGMTQQMETFGQFFRLRNSSCEAELQELMHQIDIMVHSKKTEWERKMKALEAKLESQDQEMEKARRSAEQKSEEVGVLRKKLESAETSQQMIVQKYEGQLNSLKYQLGKLKNTYEKLQLHTTKHSKFNHAENSADLQKLEEFNVKSKEWEKQKSLYQKHIASLDAQRKSLAEKCELFQKQSQAYQAQLNSRKHFLDEAIISSQSDNRRLRCQLDNSQETIKSDEMIIENLKFAMSEVTSSRNMLQKENQQLLQELTRGQEQCQKLQEELSKAKIALQSREDLLRVVELEHIELENEVAKYRASRTRQESVKSFESSSTSCIRLNDELAKKTQELPKVGLDQENQQKDLNKARIHLYQQDNLAGYQSERTKLEPSDLMEKLRQKDITIATIIKDARLLERQLKAELEMKEKQLSKQQISIMNQEALNKENKHLKELMENLEGTLTTGLKPFQEPRESYAVSMSTLQDKNETLQGDLESLRCKLERSLDAAQKHSGTQWDAHQETIQRHTNEDRLFEHEEEWPMDSLMDLRYHTTKDSALGSEGNVSPSHSGMASPSERLSICGEPIMDDIPSFTADGDQHHQRSLHSEIDMSNILMDSLYSKGDSSPPPSQHMSFSATEHFLREEEKRAKEFEKLLGSHIDELHKNSGRTLAKYTRIGQNRHM</sequence>
<dbReference type="PANTHER" id="PTHR18875:SF5">
    <property type="entry name" value="DEUTEROSOME ASSEMBLY PROTEIN 1"/>
    <property type="match status" value="1"/>
</dbReference>
<dbReference type="PANTHER" id="PTHR18875">
    <property type="entry name" value="SARCOMA ANTIGEN NY-SAR-24/CYTOSKELETAL PROTEIN SOJO"/>
    <property type="match status" value="1"/>
</dbReference>
<feature type="coiled-coil region" evidence="8">
    <location>
        <begin position="240"/>
        <end position="309"/>
    </location>
</feature>
<evidence type="ECO:0000256" key="2">
    <source>
        <dbReference type="ARBA" id="ARBA00007181"/>
    </source>
</evidence>
<evidence type="ECO:0000256" key="5">
    <source>
        <dbReference type="ARBA" id="ARBA00022794"/>
    </source>
</evidence>
<dbReference type="EMBL" id="JANPWB010000012">
    <property type="protein sequence ID" value="KAJ1113262.1"/>
    <property type="molecule type" value="Genomic_DNA"/>
</dbReference>
<feature type="domain" description="CEP63/Deup1 CEP152 binding coiled coil" evidence="10">
    <location>
        <begin position="625"/>
        <end position="659"/>
    </location>
</feature>
<evidence type="ECO:0000256" key="4">
    <source>
        <dbReference type="ARBA" id="ARBA00022490"/>
    </source>
</evidence>
<feature type="coiled-coil region" evidence="8">
    <location>
        <begin position="46"/>
        <end position="126"/>
    </location>
</feature>
<keyword evidence="6 8" id="KW-0175">Coiled coil</keyword>
<evidence type="ECO:0000256" key="3">
    <source>
        <dbReference type="ARBA" id="ARBA00019105"/>
    </source>
</evidence>
<name>A0AAV7NAY6_PLEWA</name>
<proteinExistence type="inferred from homology"/>
<evidence type="ECO:0000313" key="12">
    <source>
        <dbReference type="Proteomes" id="UP001066276"/>
    </source>
</evidence>
<gene>
    <name evidence="11" type="ORF">NDU88_001516</name>
</gene>
<reference evidence="11" key="1">
    <citation type="journal article" date="2022" name="bioRxiv">
        <title>Sequencing and chromosome-scale assembly of the giantPleurodeles waltlgenome.</title>
        <authorList>
            <person name="Brown T."/>
            <person name="Elewa A."/>
            <person name="Iarovenko S."/>
            <person name="Subramanian E."/>
            <person name="Araus A.J."/>
            <person name="Petzold A."/>
            <person name="Susuki M."/>
            <person name="Suzuki K.-i.T."/>
            <person name="Hayashi T."/>
            <person name="Toyoda A."/>
            <person name="Oliveira C."/>
            <person name="Osipova E."/>
            <person name="Leigh N.D."/>
            <person name="Simon A."/>
            <person name="Yun M.H."/>
        </authorList>
    </citation>
    <scope>NUCLEOTIDE SEQUENCE</scope>
    <source>
        <strain evidence="11">20211129_DDA</strain>
        <tissue evidence="11">Liver</tissue>
    </source>
</reference>
<evidence type="ECO:0000256" key="1">
    <source>
        <dbReference type="ARBA" id="ARBA00004496"/>
    </source>
</evidence>
<evidence type="ECO:0000256" key="8">
    <source>
        <dbReference type="SAM" id="Coils"/>
    </source>
</evidence>
<dbReference type="AlphaFoldDB" id="A0AAV7NAY6"/>
<dbReference type="Proteomes" id="UP001066276">
    <property type="component" value="Chromosome 8"/>
</dbReference>
<dbReference type="Pfam" id="PF17045">
    <property type="entry name" value="CEP63"/>
    <property type="match status" value="1"/>
</dbReference>
<dbReference type="GO" id="GO:0005814">
    <property type="term" value="C:centriole"/>
    <property type="evidence" value="ECO:0007669"/>
    <property type="project" value="TreeGrafter"/>
</dbReference>
<keyword evidence="4" id="KW-0963">Cytoplasm</keyword>
<keyword evidence="12" id="KW-1185">Reference proteome</keyword>
<organism evidence="11 12">
    <name type="scientific">Pleurodeles waltl</name>
    <name type="common">Iberian ribbed newt</name>
    <dbReference type="NCBI Taxonomy" id="8319"/>
    <lineage>
        <taxon>Eukaryota</taxon>
        <taxon>Metazoa</taxon>
        <taxon>Chordata</taxon>
        <taxon>Craniata</taxon>
        <taxon>Vertebrata</taxon>
        <taxon>Euteleostomi</taxon>
        <taxon>Amphibia</taxon>
        <taxon>Batrachia</taxon>
        <taxon>Caudata</taxon>
        <taxon>Salamandroidea</taxon>
        <taxon>Salamandridae</taxon>
        <taxon>Pleurodelinae</taxon>
        <taxon>Pleurodeles</taxon>
    </lineage>
</organism>
<dbReference type="GO" id="GO:0030030">
    <property type="term" value="P:cell projection organization"/>
    <property type="evidence" value="ECO:0007669"/>
    <property type="project" value="UniProtKB-KW"/>
</dbReference>
<feature type="domain" description="CEP63/Deup1 N-terminal" evidence="9">
    <location>
        <begin position="25"/>
        <end position="286"/>
    </location>
</feature>
<comment type="subcellular location">
    <subcellularLocation>
        <location evidence="1">Cytoplasm</location>
    </subcellularLocation>
</comment>
<dbReference type="InterPro" id="IPR057656">
    <property type="entry name" value="CEP63/Deup1_CC"/>
</dbReference>
<protein>
    <recommendedName>
        <fullName evidence="3">Deuterosome assembly protein 1</fullName>
    </recommendedName>
    <alternativeName>
        <fullName evidence="7">Coiled-coil domain-containing protein 67</fullName>
    </alternativeName>
</protein>
<accession>A0AAV7NAY6</accession>
<comment type="similarity">
    <text evidence="2">Belongs to the CEP63 family.</text>
</comment>
<evidence type="ECO:0000313" key="11">
    <source>
        <dbReference type="EMBL" id="KAJ1113262.1"/>
    </source>
</evidence>
<comment type="caution">
    <text evidence="11">The sequence shown here is derived from an EMBL/GenBank/DDBJ whole genome shotgun (WGS) entry which is preliminary data.</text>
</comment>
<dbReference type="GO" id="GO:0098536">
    <property type="term" value="C:deuterosome"/>
    <property type="evidence" value="ECO:0007669"/>
    <property type="project" value="TreeGrafter"/>
</dbReference>
<dbReference type="Pfam" id="PF25771">
    <property type="entry name" value="CC_CEP152-bind"/>
    <property type="match status" value="1"/>
</dbReference>
<evidence type="ECO:0000259" key="10">
    <source>
        <dbReference type="Pfam" id="PF25771"/>
    </source>
</evidence>